<dbReference type="Gene3D" id="3.30.70.360">
    <property type="match status" value="1"/>
</dbReference>
<dbReference type="AlphaFoldDB" id="A0A919HQI2"/>
<protein>
    <submittedName>
        <fullName evidence="1">Uncharacterized protein</fullName>
    </submittedName>
</protein>
<gene>
    <name evidence="1" type="ORF">KPZU09_16660</name>
</gene>
<reference evidence="1" key="1">
    <citation type="submission" date="2020-10" db="EMBL/GenBank/DDBJ databases">
        <title>Genome Sequence of ESBL Producing Zambian Clinical Strains.</title>
        <authorList>
            <person name="Shawa M."/>
            <person name="Furuta Y."/>
            <person name="Simbotwe M."/>
            <person name="Mulenga E."/>
            <person name="Mubanga M."/>
            <person name="Mulenga G."/>
            <person name="Kaile C."/>
            <person name="Zorigt T."/>
            <person name="Hang'ombe B."/>
            <person name="Higashi H."/>
        </authorList>
    </citation>
    <scope>NUCLEOTIDE SEQUENCE</scope>
    <source>
        <strain evidence="1">Zam_UTH_09</strain>
    </source>
</reference>
<dbReference type="EMBL" id="BNFF01000001">
    <property type="protein sequence ID" value="GHK51930.1"/>
    <property type="molecule type" value="Genomic_DNA"/>
</dbReference>
<organism evidence="1 2">
    <name type="scientific">Klebsiella pneumoniae</name>
    <dbReference type="NCBI Taxonomy" id="573"/>
    <lineage>
        <taxon>Bacteria</taxon>
        <taxon>Pseudomonadati</taxon>
        <taxon>Pseudomonadota</taxon>
        <taxon>Gammaproteobacteria</taxon>
        <taxon>Enterobacterales</taxon>
        <taxon>Enterobacteriaceae</taxon>
        <taxon>Klebsiella/Raoultella group</taxon>
        <taxon>Klebsiella</taxon>
        <taxon>Klebsiella pneumoniae complex</taxon>
    </lineage>
</organism>
<name>A0A919HQI2_KLEPN</name>
<evidence type="ECO:0000313" key="2">
    <source>
        <dbReference type="Proteomes" id="UP000655094"/>
    </source>
</evidence>
<sequence length="69" mass="7315">MYEARYELRMMGAATASAPSRAWVDYLREQAARVPGVQQAVDRIAAPAGSEDATLMMAGSGRAAASPRT</sequence>
<accession>A0A919HQI2</accession>
<evidence type="ECO:0000313" key="1">
    <source>
        <dbReference type="EMBL" id="GHK51930.1"/>
    </source>
</evidence>
<comment type="caution">
    <text evidence="1">The sequence shown here is derived from an EMBL/GenBank/DDBJ whole genome shotgun (WGS) entry which is preliminary data.</text>
</comment>
<dbReference type="Gene3D" id="3.40.630.10">
    <property type="entry name" value="Zn peptidases"/>
    <property type="match status" value="1"/>
</dbReference>
<dbReference type="Proteomes" id="UP000655094">
    <property type="component" value="Unassembled WGS sequence"/>
</dbReference>
<proteinExistence type="predicted"/>